<evidence type="ECO:0000256" key="13">
    <source>
        <dbReference type="SAM" id="Phobius"/>
    </source>
</evidence>
<dbReference type="PANTHER" id="PTHR43298:SF2">
    <property type="entry name" value="FMN_FAD EXPORTER YEEO-RELATED"/>
    <property type="match status" value="1"/>
</dbReference>
<gene>
    <name evidence="14" type="ORF">B2K_31850</name>
</gene>
<comment type="similarity">
    <text evidence="3">Belongs to the multi antimicrobial extrusion (MATE) (TC 2.A.66.1) family.</text>
</comment>
<dbReference type="NCBIfam" id="TIGR00797">
    <property type="entry name" value="matE"/>
    <property type="match status" value="1"/>
</dbReference>
<feature type="transmembrane region" description="Helical" evidence="13">
    <location>
        <begin position="181"/>
        <end position="199"/>
    </location>
</feature>
<evidence type="ECO:0000256" key="6">
    <source>
        <dbReference type="ARBA" id="ARBA00022449"/>
    </source>
</evidence>
<protein>
    <recommendedName>
        <fullName evidence="4">Probable multidrug resistance protein NorM</fullName>
    </recommendedName>
    <alternativeName>
        <fullName evidence="12">Multidrug-efflux transporter</fullName>
    </alternativeName>
</protein>
<feature type="transmembrane region" description="Helical" evidence="13">
    <location>
        <begin position="334"/>
        <end position="353"/>
    </location>
</feature>
<evidence type="ECO:0000313" key="14">
    <source>
        <dbReference type="EMBL" id="AFH65245.1"/>
    </source>
</evidence>
<dbReference type="HOGENOM" id="CLU_012893_5_3_9"/>
<evidence type="ECO:0000313" key="15">
    <source>
        <dbReference type="Proteomes" id="UP000007392"/>
    </source>
</evidence>
<dbReference type="GO" id="GO:0005886">
    <property type="term" value="C:plasma membrane"/>
    <property type="evidence" value="ECO:0007669"/>
    <property type="project" value="UniProtKB-SubCell"/>
</dbReference>
<dbReference type="InterPro" id="IPR048279">
    <property type="entry name" value="MdtK-like"/>
</dbReference>
<evidence type="ECO:0000256" key="12">
    <source>
        <dbReference type="ARBA" id="ARBA00031636"/>
    </source>
</evidence>
<keyword evidence="11 13" id="KW-0472">Membrane</keyword>
<feature type="transmembrane region" description="Helical" evidence="13">
    <location>
        <begin position="292"/>
        <end position="314"/>
    </location>
</feature>
<feature type="transmembrane region" description="Helical" evidence="13">
    <location>
        <begin position="108"/>
        <end position="131"/>
    </location>
</feature>
<comment type="function">
    <text evidence="1">Multidrug efflux pump.</text>
</comment>
<evidence type="ECO:0000256" key="5">
    <source>
        <dbReference type="ARBA" id="ARBA00022448"/>
    </source>
</evidence>
<keyword evidence="6" id="KW-0050">Antiport</keyword>
<proteinExistence type="inferred from homology"/>
<dbReference type="GO" id="GO:0015297">
    <property type="term" value="F:antiporter activity"/>
    <property type="evidence" value="ECO:0007669"/>
    <property type="project" value="UniProtKB-KW"/>
</dbReference>
<feature type="transmembrane region" description="Helical" evidence="13">
    <location>
        <begin position="211"/>
        <end position="232"/>
    </location>
</feature>
<comment type="subcellular location">
    <subcellularLocation>
        <location evidence="2">Cell membrane</location>
        <topology evidence="2">Multi-pass membrane protein</topology>
    </subcellularLocation>
</comment>
<feature type="transmembrane region" description="Helical" evidence="13">
    <location>
        <begin position="373"/>
        <end position="390"/>
    </location>
</feature>
<dbReference type="GO" id="GO:0006811">
    <property type="term" value="P:monoatomic ion transport"/>
    <property type="evidence" value="ECO:0007669"/>
    <property type="project" value="UniProtKB-KW"/>
</dbReference>
<dbReference type="PATRIC" id="fig|997761.3.peg.6391"/>
<sequence>MERKAYSSMDGRCAMIRQLAAWTQNWKLILTLALPSIISFASGTVTGTINLMMVGGMGALVIAVVGVSNIIAYNAWALCSGFGHSVNYLVAQNYGAGQMDQAVRRTYIALYVGLAAAVLAVLTGWLAPGLILRAMGGSPELVAAGGSYLMYRLYAVACFTLSFILHGFFRGIGDTRTPMVMTIAANVAMIFFTYTLTYGRWGFPELGLSGAGLAVLIGEALGLLGSAYVYFVRLNGRYGTRRRVTVDRGEASLILAESGKLGMQELAMSLAMFVFTMFVTRLGTEALAANEIALNVMGLGFMPAFGFGATATILVGQEIGRGNPLGARRMAGDVAVLGSLFLLVLGTAELVFSTEVARLYTQDQAVYELAGRLIMASAYLQLFDGLLNYYAGGLRGLGDTTFLLRVSLILNWLLFVPLAYGLTFTAGLGSMGAWFSLYAFLAAFAVVLCIRFYRTDWYSVTVKQSPGHGG</sequence>
<evidence type="ECO:0000256" key="9">
    <source>
        <dbReference type="ARBA" id="ARBA00022989"/>
    </source>
</evidence>
<dbReference type="KEGG" id="pmw:B2K_31850"/>
<dbReference type="InterPro" id="IPR002528">
    <property type="entry name" value="MATE_fam"/>
</dbReference>
<dbReference type="InterPro" id="IPR050222">
    <property type="entry name" value="MATE_MdtK"/>
</dbReference>
<evidence type="ECO:0000256" key="3">
    <source>
        <dbReference type="ARBA" id="ARBA00010199"/>
    </source>
</evidence>
<keyword evidence="10" id="KW-0406">Ion transport</keyword>
<keyword evidence="7" id="KW-1003">Cell membrane</keyword>
<dbReference type="GO" id="GO:0042910">
    <property type="term" value="F:xenobiotic transmembrane transporter activity"/>
    <property type="evidence" value="ECO:0007669"/>
    <property type="project" value="InterPro"/>
</dbReference>
<organism evidence="14 15">
    <name type="scientific">Paenibacillus mucilaginosus K02</name>
    <dbReference type="NCBI Taxonomy" id="997761"/>
    <lineage>
        <taxon>Bacteria</taxon>
        <taxon>Bacillati</taxon>
        <taxon>Bacillota</taxon>
        <taxon>Bacilli</taxon>
        <taxon>Bacillales</taxon>
        <taxon>Paenibacillaceae</taxon>
        <taxon>Paenibacillus</taxon>
    </lineage>
</organism>
<name>I0BS98_9BACL</name>
<feature type="transmembrane region" description="Helical" evidence="13">
    <location>
        <begin position="261"/>
        <end position="280"/>
    </location>
</feature>
<feature type="transmembrane region" description="Helical" evidence="13">
    <location>
        <begin position="53"/>
        <end position="76"/>
    </location>
</feature>
<dbReference type="CDD" id="cd13137">
    <property type="entry name" value="MATE_NorM_like"/>
    <property type="match status" value="1"/>
</dbReference>
<accession>I0BS98</accession>
<evidence type="ECO:0000256" key="2">
    <source>
        <dbReference type="ARBA" id="ARBA00004651"/>
    </source>
</evidence>
<keyword evidence="9 13" id="KW-1133">Transmembrane helix</keyword>
<reference evidence="14 15" key="1">
    <citation type="submission" date="2013-06" db="EMBL/GenBank/DDBJ databases">
        <title>Complete genome sequence of Paenibacillus mucilaginosus K02.</title>
        <authorList>
            <person name="Xiao B."/>
            <person name="Sun L."/>
            <person name="Xiao L."/>
            <person name="Lian B."/>
        </authorList>
    </citation>
    <scope>NUCLEOTIDE SEQUENCE [LARGE SCALE GENOMIC DNA]</scope>
    <source>
        <strain evidence="14 15">K02</strain>
    </source>
</reference>
<evidence type="ECO:0000256" key="1">
    <source>
        <dbReference type="ARBA" id="ARBA00003408"/>
    </source>
</evidence>
<dbReference type="Pfam" id="PF01554">
    <property type="entry name" value="MatE"/>
    <property type="match status" value="2"/>
</dbReference>
<feature type="transmembrane region" description="Helical" evidence="13">
    <location>
        <begin position="402"/>
        <end position="420"/>
    </location>
</feature>
<evidence type="ECO:0000256" key="11">
    <source>
        <dbReference type="ARBA" id="ARBA00023136"/>
    </source>
</evidence>
<evidence type="ECO:0000256" key="4">
    <source>
        <dbReference type="ARBA" id="ARBA00020268"/>
    </source>
</evidence>
<feature type="transmembrane region" description="Helical" evidence="13">
    <location>
        <begin position="151"/>
        <end position="169"/>
    </location>
</feature>
<dbReference type="PANTHER" id="PTHR43298">
    <property type="entry name" value="MULTIDRUG RESISTANCE PROTEIN NORM-RELATED"/>
    <property type="match status" value="1"/>
</dbReference>
<keyword evidence="8 13" id="KW-0812">Transmembrane</keyword>
<evidence type="ECO:0000256" key="7">
    <source>
        <dbReference type="ARBA" id="ARBA00022475"/>
    </source>
</evidence>
<dbReference type="PIRSF" id="PIRSF006603">
    <property type="entry name" value="DinF"/>
    <property type="match status" value="1"/>
</dbReference>
<dbReference type="AlphaFoldDB" id="I0BS98"/>
<dbReference type="Proteomes" id="UP000007392">
    <property type="component" value="Chromosome"/>
</dbReference>
<evidence type="ECO:0000256" key="10">
    <source>
        <dbReference type="ARBA" id="ARBA00023065"/>
    </source>
</evidence>
<evidence type="ECO:0000256" key="8">
    <source>
        <dbReference type="ARBA" id="ARBA00022692"/>
    </source>
</evidence>
<feature type="transmembrane region" description="Helical" evidence="13">
    <location>
        <begin position="432"/>
        <end position="453"/>
    </location>
</feature>
<dbReference type="EMBL" id="CP003422">
    <property type="protein sequence ID" value="AFH65245.1"/>
    <property type="molecule type" value="Genomic_DNA"/>
</dbReference>
<keyword evidence="5" id="KW-0813">Transport</keyword>